<dbReference type="GeneID" id="96290099"/>
<dbReference type="InterPro" id="IPR019920">
    <property type="entry name" value="F420-binding_dom_put"/>
</dbReference>
<sequence>MPPHQEMEVEAGPRLAPEVRALADGPNFAALTTLMRDGTPQTQIVWVSTVGDHLALNSEVARQKVRNLRRDPRATVTIWQHDDPLNFAEIRGRVVKEVLGAEAREHIDELSTKYLGGPFADEFIASDRVMLLVEPDRQLVRNHARWVAGLSQHQ</sequence>
<evidence type="ECO:0000313" key="3">
    <source>
        <dbReference type="EMBL" id="GGY27316.1"/>
    </source>
</evidence>
<organism evidence="3 4">
    <name type="scientific">Streptomyces xanthochromogenes</name>
    <dbReference type="NCBI Taxonomy" id="67384"/>
    <lineage>
        <taxon>Bacteria</taxon>
        <taxon>Bacillati</taxon>
        <taxon>Actinomycetota</taxon>
        <taxon>Actinomycetes</taxon>
        <taxon>Kitasatosporales</taxon>
        <taxon>Streptomycetaceae</taxon>
        <taxon>Streptomyces</taxon>
    </lineage>
</organism>
<keyword evidence="4" id="KW-1185">Reference proteome</keyword>
<reference evidence="4" key="1">
    <citation type="journal article" date="2019" name="Int. J. Syst. Evol. Microbiol.">
        <title>The Global Catalogue of Microorganisms (GCM) 10K type strain sequencing project: providing services to taxonomists for standard genome sequencing and annotation.</title>
        <authorList>
            <consortium name="The Broad Institute Genomics Platform"/>
            <consortium name="The Broad Institute Genome Sequencing Center for Infectious Disease"/>
            <person name="Wu L."/>
            <person name="Ma J."/>
        </authorList>
    </citation>
    <scope>NUCLEOTIDE SEQUENCE [LARGE SCALE GENOMIC DNA]</scope>
    <source>
        <strain evidence="4">JCM 4594</strain>
    </source>
</reference>
<dbReference type="NCBIfam" id="TIGR03618">
    <property type="entry name" value="Rv1155_F420"/>
    <property type="match status" value="1"/>
</dbReference>
<evidence type="ECO:0000313" key="4">
    <source>
        <dbReference type="Proteomes" id="UP000600946"/>
    </source>
</evidence>
<evidence type="ECO:0000259" key="2">
    <source>
        <dbReference type="Pfam" id="PF01243"/>
    </source>
</evidence>
<dbReference type="InterPro" id="IPR012349">
    <property type="entry name" value="Split_barrel_FMN-bd"/>
</dbReference>
<gene>
    <name evidence="3" type="ORF">GCM10010326_21090</name>
</gene>
<dbReference type="PANTHER" id="PTHR35176">
    <property type="entry name" value="HEME OXYGENASE HI_0854-RELATED"/>
    <property type="match status" value="1"/>
</dbReference>
<dbReference type="Pfam" id="PF01243">
    <property type="entry name" value="PNPOx_N"/>
    <property type="match status" value="1"/>
</dbReference>
<protein>
    <submittedName>
        <fullName evidence="3">PPOX class F420-dependent enzyme</fullName>
    </submittedName>
</protein>
<dbReference type="EMBL" id="BMUU01000003">
    <property type="protein sequence ID" value="GGY27316.1"/>
    <property type="molecule type" value="Genomic_DNA"/>
</dbReference>
<feature type="domain" description="Pyridoxamine 5'-phosphate oxidase N-terminal" evidence="2">
    <location>
        <begin position="16"/>
        <end position="137"/>
    </location>
</feature>
<dbReference type="Gene3D" id="2.30.110.10">
    <property type="entry name" value="Electron Transport, Fmn-binding Protein, Chain A"/>
    <property type="match status" value="1"/>
</dbReference>
<proteinExistence type="predicted"/>
<comment type="caution">
    <text evidence="3">The sequence shown here is derived from an EMBL/GenBank/DDBJ whole genome shotgun (WGS) entry which is preliminary data.</text>
</comment>
<name>A0ABQ2ZZ81_9ACTN</name>
<accession>A0ABQ2ZZ81</accession>
<dbReference type="Proteomes" id="UP000600946">
    <property type="component" value="Unassembled WGS sequence"/>
</dbReference>
<dbReference type="InterPro" id="IPR052019">
    <property type="entry name" value="F420H2_bilvrd_red/Heme_oxyg"/>
</dbReference>
<dbReference type="PANTHER" id="PTHR35176:SF6">
    <property type="entry name" value="HEME OXYGENASE HI_0854-RELATED"/>
    <property type="match status" value="1"/>
</dbReference>
<evidence type="ECO:0000256" key="1">
    <source>
        <dbReference type="ARBA" id="ARBA00023002"/>
    </source>
</evidence>
<dbReference type="InterPro" id="IPR011576">
    <property type="entry name" value="Pyridox_Oxase_N"/>
</dbReference>
<dbReference type="SUPFAM" id="SSF50475">
    <property type="entry name" value="FMN-binding split barrel"/>
    <property type="match status" value="1"/>
</dbReference>
<keyword evidence="1" id="KW-0560">Oxidoreductase</keyword>
<dbReference type="RefSeq" id="WP_229861229.1">
    <property type="nucleotide sequence ID" value="NZ_BMUU01000003.1"/>
</dbReference>